<evidence type="ECO:0000313" key="5">
    <source>
        <dbReference type="Proteomes" id="UP001175000"/>
    </source>
</evidence>
<dbReference type="InterPro" id="IPR002347">
    <property type="entry name" value="SDR_fam"/>
</dbReference>
<dbReference type="PANTHER" id="PTHR43976">
    <property type="entry name" value="SHORT CHAIN DEHYDROGENASE"/>
    <property type="match status" value="1"/>
</dbReference>
<dbReference type="Proteomes" id="UP001175000">
    <property type="component" value="Unassembled WGS sequence"/>
</dbReference>
<dbReference type="AlphaFoldDB" id="A0AA40CC15"/>
<dbReference type="GO" id="GO:0016491">
    <property type="term" value="F:oxidoreductase activity"/>
    <property type="evidence" value="ECO:0007669"/>
    <property type="project" value="UniProtKB-KW"/>
</dbReference>
<dbReference type="InterPro" id="IPR020904">
    <property type="entry name" value="Sc_DH/Rdtase_CS"/>
</dbReference>
<dbReference type="InterPro" id="IPR051911">
    <property type="entry name" value="SDR_oxidoreductase"/>
</dbReference>
<dbReference type="PROSITE" id="PS00061">
    <property type="entry name" value="ADH_SHORT"/>
    <property type="match status" value="1"/>
</dbReference>
<name>A0AA40CC15_9PEZI</name>
<accession>A0AA40CC15</accession>
<keyword evidence="2" id="KW-0521">NADP</keyword>
<protein>
    <submittedName>
        <fullName evidence="4">Uncharacterized protein</fullName>
    </submittedName>
</protein>
<sequence length="292" mass="30971">MSSPVWFITAASSGFGRAIAFEALRRGHKVIATARNSLKLTELKAAGAAVMDLDVTSDDSTLAAKLSEANAIYGKITHVVNAAGYILVGAIEEASQKEVFDHYNTNVFGCFNIARAAVPYLRAAAAANKNSNTNVALANFGSLGSWHSGAGVAHYCSTKFAVTGLTEGLREELGPFGIDVCVVEPGYTRTGFLSADEKGNDHRVMTERVLDVYGGTAAAKARELMAAVDGNQPGNVEKCAKAIVDVLTREGGKKVPVRLVTGSDCVEVVRNKCDETLRLVSEWEDVSSSVMY</sequence>
<proteinExistence type="inferred from homology"/>
<evidence type="ECO:0000256" key="2">
    <source>
        <dbReference type="ARBA" id="ARBA00022857"/>
    </source>
</evidence>
<dbReference type="EMBL" id="JAULSU010000001">
    <property type="protein sequence ID" value="KAK0631868.1"/>
    <property type="molecule type" value="Genomic_DNA"/>
</dbReference>
<evidence type="ECO:0000313" key="4">
    <source>
        <dbReference type="EMBL" id="KAK0631868.1"/>
    </source>
</evidence>
<evidence type="ECO:0000256" key="3">
    <source>
        <dbReference type="ARBA" id="ARBA00023002"/>
    </source>
</evidence>
<keyword evidence="3" id="KW-0560">Oxidoreductase</keyword>
<comment type="caution">
    <text evidence="4">The sequence shown here is derived from an EMBL/GenBank/DDBJ whole genome shotgun (WGS) entry which is preliminary data.</text>
</comment>
<dbReference type="CDD" id="cd05374">
    <property type="entry name" value="17beta-HSD-like_SDR_c"/>
    <property type="match status" value="1"/>
</dbReference>
<keyword evidence="5" id="KW-1185">Reference proteome</keyword>
<dbReference type="InterPro" id="IPR036291">
    <property type="entry name" value="NAD(P)-bd_dom_sf"/>
</dbReference>
<evidence type="ECO:0000256" key="1">
    <source>
        <dbReference type="ARBA" id="ARBA00006484"/>
    </source>
</evidence>
<dbReference type="PRINTS" id="PR00081">
    <property type="entry name" value="GDHRDH"/>
</dbReference>
<organism evidence="4 5">
    <name type="scientific">Immersiella caudata</name>
    <dbReference type="NCBI Taxonomy" id="314043"/>
    <lineage>
        <taxon>Eukaryota</taxon>
        <taxon>Fungi</taxon>
        <taxon>Dikarya</taxon>
        <taxon>Ascomycota</taxon>
        <taxon>Pezizomycotina</taxon>
        <taxon>Sordariomycetes</taxon>
        <taxon>Sordariomycetidae</taxon>
        <taxon>Sordariales</taxon>
        <taxon>Lasiosphaeriaceae</taxon>
        <taxon>Immersiella</taxon>
    </lineage>
</organism>
<comment type="similarity">
    <text evidence="1">Belongs to the short-chain dehydrogenases/reductases (SDR) family.</text>
</comment>
<dbReference type="PANTHER" id="PTHR43976:SF16">
    <property type="entry name" value="SHORT-CHAIN DEHYDROGENASE_REDUCTASE FAMILY PROTEIN"/>
    <property type="match status" value="1"/>
</dbReference>
<dbReference type="Pfam" id="PF00106">
    <property type="entry name" value="adh_short"/>
    <property type="match status" value="1"/>
</dbReference>
<dbReference type="Gene3D" id="3.40.50.720">
    <property type="entry name" value="NAD(P)-binding Rossmann-like Domain"/>
    <property type="match status" value="1"/>
</dbReference>
<gene>
    <name evidence="4" type="ORF">B0T14DRAFT_597431</name>
</gene>
<reference evidence="4" key="1">
    <citation type="submission" date="2023-06" db="EMBL/GenBank/DDBJ databases">
        <title>Genome-scale phylogeny and comparative genomics of the fungal order Sordariales.</title>
        <authorList>
            <consortium name="Lawrence Berkeley National Laboratory"/>
            <person name="Hensen N."/>
            <person name="Bonometti L."/>
            <person name="Westerberg I."/>
            <person name="Brannstrom I.O."/>
            <person name="Guillou S."/>
            <person name="Cros-Aarteil S."/>
            <person name="Calhoun S."/>
            <person name="Haridas S."/>
            <person name="Kuo A."/>
            <person name="Mondo S."/>
            <person name="Pangilinan J."/>
            <person name="Riley R."/>
            <person name="Labutti K."/>
            <person name="Andreopoulos B."/>
            <person name="Lipzen A."/>
            <person name="Chen C."/>
            <person name="Yanf M."/>
            <person name="Daum C."/>
            <person name="Ng V."/>
            <person name="Clum A."/>
            <person name="Steindorff A."/>
            <person name="Ohm R."/>
            <person name="Martin F."/>
            <person name="Silar P."/>
            <person name="Natvig D."/>
            <person name="Lalanne C."/>
            <person name="Gautier V."/>
            <person name="Ament-Velasquez S.L."/>
            <person name="Kruys A."/>
            <person name="Hutchinson M.I."/>
            <person name="Powell A.J."/>
            <person name="Barry K."/>
            <person name="Miller A.N."/>
            <person name="Grigoriev I.V."/>
            <person name="Debuchy R."/>
            <person name="Gladieux P."/>
            <person name="Thoren M.H."/>
            <person name="Johannesson H."/>
        </authorList>
    </citation>
    <scope>NUCLEOTIDE SEQUENCE</scope>
    <source>
        <strain evidence="4">CBS 606.72</strain>
    </source>
</reference>
<dbReference type="SUPFAM" id="SSF51735">
    <property type="entry name" value="NAD(P)-binding Rossmann-fold domains"/>
    <property type="match status" value="1"/>
</dbReference>